<keyword evidence="1" id="KW-0175">Coiled coil</keyword>
<reference evidence="3 4" key="3">
    <citation type="journal article" date="2011" name="Mol. Syst. Biol.">
        <title>Integrative genome-scale metabolic analysis of Vibrio vulnificus for drug targeting and discovery.</title>
        <authorList>
            <person name="Kim H.U."/>
            <person name="Kim S.Y."/>
            <person name="Jeong H."/>
            <person name="Kim T.Y."/>
            <person name="Kim J.J."/>
            <person name="Choy H.E."/>
            <person name="Yi K.Y."/>
            <person name="Rhee J.H."/>
            <person name="Lee S.Y."/>
        </authorList>
    </citation>
    <scope>NUCLEOTIDE SEQUENCE [LARGE SCALE GENOMIC DNA]</scope>
    <source>
        <strain evidence="3 4">CMCP6</strain>
    </source>
</reference>
<feature type="coiled-coil region" evidence="1">
    <location>
        <begin position="323"/>
        <end position="473"/>
    </location>
</feature>
<reference evidence="3 4" key="2">
    <citation type="journal article" date="2003" name="Infect. Immun.">
        <title>Characterization and pathogenic significance of Vibrio vulnificus antigens preferentially expressed in septicemic patients.</title>
        <authorList>
            <person name="Kim Y.R."/>
            <person name="Lee S.E."/>
            <person name="Kim C.M."/>
            <person name="Kim S.Y."/>
            <person name="Shin E.K."/>
            <person name="Shin D.H."/>
            <person name="Chung S.S."/>
            <person name="Choy H.E."/>
            <person name="Progulske-Fox A."/>
            <person name="Hillman J.D."/>
            <person name="Handfield M."/>
            <person name="Rhee J.H."/>
        </authorList>
    </citation>
    <scope>NUCLEOTIDE SEQUENCE [LARGE SCALE GENOMIC DNA]</scope>
    <source>
        <strain evidence="3 4">CMCP6</strain>
    </source>
</reference>
<dbReference type="GO" id="GO:0016887">
    <property type="term" value="F:ATP hydrolysis activity"/>
    <property type="evidence" value="ECO:0007669"/>
    <property type="project" value="InterPro"/>
</dbReference>
<accession>A0A3Q0KX62</accession>
<feature type="coiled-coil region" evidence="1">
    <location>
        <begin position="739"/>
        <end position="833"/>
    </location>
</feature>
<dbReference type="SUPFAM" id="SSF52540">
    <property type="entry name" value="P-loop containing nucleoside triphosphate hydrolases"/>
    <property type="match status" value="2"/>
</dbReference>
<dbReference type="GO" id="GO:0004527">
    <property type="term" value="F:exonuclease activity"/>
    <property type="evidence" value="ECO:0007669"/>
    <property type="project" value="UniProtKB-KW"/>
</dbReference>
<sequence length="1021" mass="115702">MKPLKLTMQAFGPFAEREVIDFTQLGENPLFLINGPTGSGKTSILDAISFALYGETTGNERQGMQMRSDLASIHLATEVTLEFLLHGKRYKVIRLPEQEAAKARGEGTTTKKHTAALYLCQDDEELITSKTAEVKTRVTELIGLNETQFRQVMVLPQGKFRDLLLASSKDREEIFGQLFQTEIYKRIEWALKDKANAISKAKEEFDNQIRGALEVADVSDEQALKEALADKKTQLMQWQETEKHALERYNSAKQSLSTAKALVEDFNKLALAKTNLDAHLAKNDQMFHLAQKLEQARQAQQLDAPYRQWKNALNDVHAQQGKIDELNASLNILLLQSNELEQQCLQAQKNAEQIPQLQQRTYELETVKSKLVEKAQFEQEIIRLEEEVQKFAHQLKRVQEHKVVMQQELTSAIEAFEKAKQQAAEIPRLEARESELKRQISDYEQYQNLNTALQNLLTQTEQKEQLHQQAKQHWLNAQQSADSIELSWHNGQAAILAQRLHQGEACPVCGSLEHPQKAQFVGEPVHKQQVEQAREQEKTALAQLNQHHQELELHLAQVKQQQKAIEEKATQLGELLNSPLETLQAQALEIHHTLKQLQGLDLAQQESHVKQLTERCAKGEEMEKELAQQHISSRATLKEKTQQLAKFSQQIAAQFSHVAQVELEIAQLKQQTTALQTAKETSQKRFDEIQQTLAARQSEVKAHGEMLLQTQQRSEQNQTAWLEALSASSFDDEPHYLALRVEPEQIEQWKREIEQHQQQATRLEQSYHDLKERLKDQQAPELEQLELLVTTTEQQYQQNKNELDAVRSLVAKLETVQAKIAELHTHNHRLEEEYKVFGTLYDVASGKTGSRISLHRFVLGVLLDDVLIQASHRLALMSKGRYQLTRKTEGFKGTAGRGLDLIVEDSYTGKSRDVATLSGGESFMAALSLALGLSDVVQSYSGGIRLETLFIDEGFGSLDPESLDLAIQTLVELQQTGRMIGVISHVSELKEQMQQRIDVIPSRVGSSIRLKSAFAANASTS</sequence>
<dbReference type="Proteomes" id="UP000002275">
    <property type="component" value="Chromosome II"/>
</dbReference>
<dbReference type="PANTHER" id="PTHR32114">
    <property type="entry name" value="ABC TRANSPORTER ABCH.3"/>
    <property type="match status" value="1"/>
</dbReference>
<dbReference type="Gene3D" id="3.40.50.300">
    <property type="entry name" value="P-loop containing nucleotide triphosphate hydrolases"/>
    <property type="match status" value="2"/>
</dbReference>
<dbReference type="GO" id="GO:0006302">
    <property type="term" value="P:double-strand break repair"/>
    <property type="evidence" value="ECO:0007669"/>
    <property type="project" value="InterPro"/>
</dbReference>
<evidence type="ECO:0000313" key="3">
    <source>
        <dbReference type="EMBL" id="AAO07056.1"/>
    </source>
</evidence>
<dbReference type="EMBL" id="AE016796">
    <property type="protein sequence ID" value="AAO07056.1"/>
    <property type="molecule type" value="Genomic_DNA"/>
</dbReference>
<evidence type="ECO:0000313" key="4">
    <source>
        <dbReference type="Proteomes" id="UP000002275"/>
    </source>
</evidence>
<gene>
    <name evidence="3" type="ordered locus">VV2_0080</name>
</gene>
<dbReference type="PANTHER" id="PTHR32114:SF2">
    <property type="entry name" value="ABC TRANSPORTER ABCH.3"/>
    <property type="match status" value="1"/>
</dbReference>
<feature type="coiled-coil region" evidence="1">
    <location>
        <begin position="527"/>
        <end position="568"/>
    </location>
</feature>
<name>A0A3Q0KX62_VIBVU</name>
<keyword evidence="3" id="KW-0378">Hydrolase</keyword>
<evidence type="ECO:0000256" key="1">
    <source>
        <dbReference type="SAM" id="Coils"/>
    </source>
</evidence>
<dbReference type="Pfam" id="PF13476">
    <property type="entry name" value="AAA_23"/>
    <property type="match status" value="1"/>
</dbReference>
<dbReference type="CDD" id="cd03279">
    <property type="entry name" value="ABC_sbcCD"/>
    <property type="match status" value="2"/>
</dbReference>
<dbReference type="RefSeq" id="WP_011081068.1">
    <property type="nucleotide sequence ID" value="NC_004460.2"/>
</dbReference>
<keyword evidence="3" id="KW-0540">Nuclease</keyword>
<evidence type="ECO:0000259" key="2">
    <source>
        <dbReference type="Pfam" id="PF13476"/>
    </source>
</evidence>
<dbReference type="KEGG" id="vvu:VV2_0080"/>
<dbReference type="Pfam" id="PF13558">
    <property type="entry name" value="SbcC_Walker_B"/>
    <property type="match status" value="1"/>
</dbReference>
<feature type="domain" description="Rad50/SbcC-type AAA" evidence="2">
    <location>
        <begin position="5"/>
        <end position="222"/>
    </location>
</feature>
<proteinExistence type="predicted"/>
<organism evidence="3 4">
    <name type="scientific">Vibrio vulnificus (strain CMCP6)</name>
    <dbReference type="NCBI Taxonomy" id="216895"/>
    <lineage>
        <taxon>Bacteria</taxon>
        <taxon>Pseudomonadati</taxon>
        <taxon>Pseudomonadota</taxon>
        <taxon>Gammaproteobacteria</taxon>
        <taxon>Vibrionales</taxon>
        <taxon>Vibrionaceae</taxon>
        <taxon>Vibrio</taxon>
    </lineage>
</organism>
<reference evidence="4" key="1">
    <citation type="submission" date="2002-12" db="EMBL/GenBank/DDBJ databases">
        <title>Complete genome sequence of Vibrio vulnificus CMCP6.</title>
        <authorList>
            <person name="Rhee J.H."/>
            <person name="Kim S.Y."/>
            <person name="Chung S.S."/>
            <person name="Kim J.J."/>
            <person name="Moon Y.H."/>
            <person name="Jeong H."/>
            <person name="Choy H.E."/>
        </authorList>
    </citation>
    <scope>NUCLEOTIDE SEQUENCE [LARGE SCALE GENOMIC DNA]</scope>
    <source>
        <strain evidence="4">CMCP6</strain>
    </source>
</reference>
<dbReference type="InterPro" id="IPR038729">
    <property type="entry name" value="Rad50/SbcC_AAA"/>
</dbReference>
<keyword evidence="3" id="KW-0269">Exonuclease</keyword>
<protein>
    <submittedName>
        <fullName evidence="3">Exonuclease SbcC</fullName>
    </submittedName>
</protein>
<feature type="coiled-coil region" evidence="1">
    <location>
        <begin position="602"/>
        <end position="629"/>
    </location>
</feature>
<dbReference type="InterPro" id="IPR027417">
    <property type="entry name" value="P-loop_NTPase"/>
</dbReference>
<dbReference type="AlphaFoldDB" id="A0A3Q0KX62"/>